<dbReference type="RefSeq" id="WP_022744450.1">
    <property type="nucleotide sequence ID" value="NZ_CP016086.1"/>
</dbReference>
<evidence type="ECO:0000313" key="1">
    <source>
        <dbReference type="EMBL" id="AEA07333.2"/>
    </source>
</evidence>
<protein>
    <submittedName>
        <fullName evidence="1">Nitrogen assimilation antiterminator protein</fullName>
    </submittedName>
</protein>
<dbReference type="GO" id="GO:0003723">
    <property type="term" value="F:RNA binding"/>
    <property type="evidence" value="ECO:0007669"/>
    <property type="project" value="InterPro"/>
</dbReference>
<proteinExistence type="predicted"/>
<organism evidence="1">
    <name type="scientific">Clostridium saccharobutylicum</name>
    <dbReference type="NCBI Taxonomy" id="169679"/>
    <lineage>
        <taxon>Bacteria</taxon>
        <taxon>Bacillati</taxon>
        <taxon>Bacillota</taxon>
        <taxon>Clostridia</taxon>
        <taxon>Eubacteriales</taxon>
        <taxon>Clostridiaceae</taxon>
        <taxon>Clostridium</taxon>
    </lineage>
</organism>
<dbReference type="InterPro" id="IPR008327">
    <property type="entry name" value="Sig_transdc_resp-reg_antiterm"/>
</dbReference>
<reference evidence="1" key="2">
    <citation type="submission" date="2012-07" db="EMBL/GenBank/DDBJ databases">
        <authorList>
            <person name="Reid S.J."/>
            <person name="Stutz H."/>
            <person name="Reeve B."/>
        </authorList>
    </citation>
    <scope>NUCLEOTIDE SEQUENCE</scope>
    <source>
        <strain evidence="1">P262</strain>
    </source>
</reference>
<dbReference type="EMBL" id="AF082880">
    <property type="protein sequence ID" value="AEA07333.2"/>
    <property type="molecule type" value="Genomic_DNA"/>
</dbReference>
<reference evidence="1" key="1">
    <citation type="journal article" date="2007" name="Microbiology">
        <title>Co-regulation of the nitrogen-assimilatory gene cluster in Clostridium saccharobutylicum.</title>
        <authorList>
            <person name="Stutz H.E."/>
            <person name="Quixley K.W."/>
            <person name="McMaster L.D."/>
            <person name="Reid S.J."/>
        </authorList>
    </citation>
    <scope>NUCLEOTIDE SEQUENCE</scope>
    <source>
        <strain evidence="1">P262</strain>
    </source>
</reference>
<dbReference type="SMART" id="SM01012">
    <property type="entry name" value="ANTAR"/>
    <property type="match status" value="1"/>
</dbReference>
<gene>
    <name evidence="1" type="primary">nitR</name>
</gene>
<dbReference type="PIRSF" id="PIRSF036382">
    <property type="entry name" value="RR_antiterm"/>
    <property type="match status" value="1"/>
</dbReference>
<dbReference type="InterPro" id="IPR005561">
    <property type="entry name" value="ANTAR"/>
</dbReference>
<dbReference type="GeneID" id="55473679"/>
<sequence length="188" mass="21446">MVQSEKGKLIIALSNVEIAKKLKTLLTQEGFDIIALCTSGNELIRLVMQYSPDLVLVGYKFKDMSLLDVYENLVDLTSFLAIVNEPYRSFIEEDTDIYCIGTKISNVLLTNAIDLIFQSKRRIKKLKEQVEKLEHTLEDRKLIEKAKGQLMSTSGLTENEAFRYMQKISMDSGKRMKDIASLILSEIQ</sequence>
<dbReference type="SUPFAM" id="SSF52172">
    <property type="entry name" value="CheY-like"/>
    <property type="match status" value="1"/>
</dbReference>
<dbReference type="Gene3D" id="3.40.50.2300">
    <property type="match status" value="1"/>
</dbReference>
<dbReference type="PROSITE" id="PS50921">
    <property type="entry name" value="ANTAR"/>
    <property type="match status" value="1"/>
</dbReference>
<dbReference type="Pfam" id="PF03861">
    <property type="entry name" value="ANTAR"/>
    <property type="match status" value="1"/>
</dbReference>
<dbReference type="InterPro" id="IPR011006">
    <property type="entry name" value="CheY-like_superfamily"/>
</dbReference>
<dbReference type="InterPro" id="IPR036388">
    <property type="entry name" value="WH-like_DNA-bd_sf"/>
</dbReference>
<name>F2AK33_CLOSA</name>
<dbReference type="AlphaFoldDB" id="F2AK33"/>
<accession>F2AK33</accession>
<dbReference type="Gene3D" id="1.10.10.10">
    <property type="entry name" value="Winged helix-like DNA-binding domain superfamily/Winged helix DNA-binding domain"/>
    <property type="match status" value="1"/>
</dbReference>